<evidence type="ECO:0000256" key="1">
    <source>
        <dbReference type="ARBA" id="ARBA00004141"/>
    </source>
</evidence>
<dbReference type="CDD" id="cd00293">
    <property type="entry name" value="USP-like"/>
    <property type="match status" value="1"/>
</dbReference>
<dbReference type="GO" id="GO:0015297">
    <property type="term" value="F:antiporter activity"/>
    <property type="evidence" value="ECO:0007669"/>
    <property type="project" value="UniProtKB-KW"/>
</dbReference>
<dbReference type="PANTHER" id="PTHR43562">
    <property type="entry name" value="NAPA-TYPE SODIUM/HYDROGEN ANTIPORTER"/>
    <property type="match status" value="1"/>
</dbReference>
<evidence type="ECO:0000256" key="4">
    <source>
        <dbReference type="ARBA" id="ARBA00022692"/>
    </source>
</evidence>
<dbReference type="InterPro" id="IPR006016">
    <property type="entry name" value="UspA"/>
</dbReference>
<dbReference type="InterPro" id="IPR006153">
    <property type="entry name" value="Cation/H_exchanger_TM"/>
</dbReference>
<name>A0AA49GLJ5_9BACT</name>
<dbReference type="Gene3D" id="1.20.1530.20">
    <property type="match status" value="1"/>
</dbReference>
<reference evidence="11" key="2">
    <citation type="journal article" date="2024" name="Antonie Van Leeuwenhoek">
        <title>Roseihalotalea indica gen. nov., sp. nov., a halophilic Bacteroidetes from mesopelagic Southwest Indian Ocean with higher carbohydrate metabolic potential.</title>
        <authorList>
            <person name="Chen B."/>
            <person name="Zhang M."/>
            <person name="Lin D."/>
            <person name="Ye J."/>
            <person name="Tang K."/>
        </authorList>
    </citation>
    <scope>NUCLEOTIDE SEQUENCE</scope>
    <source>
        <strain evidence="11">TK19036</strain>
    </source>
</reference>
<dbReference type="Pfam" id="PF00582">
    <property type="entry name" value="Usp"/>
    <property type="match status" value="1"/>
</dbReference>
<dbReference type="InterPro" id="IPR014729">
    <property type="entry name" value="Rossmann-like_a/b/a_fold"/>
</dbReference>
<dbReference type="GO" id="GO:1902600">
    <property type="term" value="P:proton transmembrane transport"/>
    <property type="evidence" value="ECO:0007669"/>
    <property type="project" value="InterPro"/>
</dbReference>
<proteinExistence type="predicted"/>
<dbReference type="AlphaFoldDB" id="A0AA49GLJ5"/>
<sequence length="667" mass="73655">MLLFELSLPLTEPVQVFFIILLIILFAPLLLDRLKIPSVIGLILAGTLVGPEGLHLIDRTETTLFGTVGLLYIMFIAGLEIDLNDFRKYRHKSIGFGAMTFLVPLIMGTLASIFILDYPFRSALLLASMFSTHTLIAYPIASRLGITKNKAVTITVGGTMITDTAALLVLVVITSSIEGALNVEFWLRLVSAIAAFVFVVLWGFPKIGRWFYRNAENEGVIHYIFALSMVFAAAFLAEVAGLEPIIGAFLAGLALNRLVPHSSPLMNRIEFIGNALFIPFFLINVGMLVNPGVLTQGTEALIVAGVLTVVALSSKWLAAFFTQHVFRLSILQRNVIFGLSSGHAAATIAIILIAYRLDLLDDNVLNGTIVLILITCMVSSFVTDRAGRKLALDEVEHMEEEPESEEKILVPIANPNTLEALIDLAMLLKQKNAPIYPLSVILDDHQAKTKVATQNRLFSKSVQYAAGYDQAIHPISRVDLNASSGILRTTKELGITKIVMGWNGKLTTRSRFFGSVLDTIVERAEQTIVVAKMIYPLNTIGKLMVVVAPNAHLEPGFAEWINMIRMFGNQTTGRVQVVSEATTLETVAKQLEEGRPSLEVVRQTFHEWDDFLILAREVSPQDVMILISARPNTISYHDYLDKIPDYLSKYFTETSFIIVYPELGMQG</sequence>
<feature type="transmembrane region" description="Helical" evidence="8">
    <location>
        <begin position="122"/>
        <end position="140"/>
    </location>
</feature>
<evidence type="ECO:0000313" key="11">
    <source>
        <dbReference type="EMBL" id="WKN37085.1"/>
    </source>
</evidence>
<dbReference type="SUPFAM" id="SSF52402">
    <property type="entry name" value="Adenine nucleotide alpha hydrolases-like"/>
    <property type="match status" value="1"/>
</dbReference>
<reference evidence="11" key="1">
    <citation type="journal article" date="2023" name="Comput. Struct. Biotechnol. J.">
        <title>Discovery of a novel marine Bacteroidetes with a rich repertoire of carbohydrate-active enzymes.</title>
        <authorList>
            <person name="Chen B."/>
            <person name="Liu G."/>
            <person name="Chen Q."/>
            <person name="Wang H."/>
            <person name="Liu L."/>
            <person name="Tang K."/>
        </authorList>
    </citation>
    <scope>NUCLEOTIDE SEQUENCE</scope>
    <source>
        <strain evidence="11">TK19036</strain>
    </source>
</reference>
<comment type="subcellular location">
    <subcellularLocation>
        <location evidence="1">Membrane</location>
        <topology evidence="1">Multi-pass membrane protein</topology>
    </subcellularLocation>
</comment>
<feature type="transmembrane region" description="Helical" evidence="8">
    <location>
        <begin position="63"/>
        <end position="81"/>
    </location>
</feature>
<keyword evidence="3" id="KW-0050">Antiport</keyword>
<keyword evidence="6" id="KW-0406">Ion transport</keyword>
<feature type="transmembrane region" description="Helical" evidence="8">
    <location>
        <begin position="93"/>
        <end position="116"/>
    </location>
</feature>
<feature type="transmembrane region" description="Helical" evidence="8">
    <location>
        <begin position="38"/>
        <end position="57"/>
    </location>
</feature>
<feature type="transmembrane region" description="Helical" evidence="8">
    <location>
        <begin position="152"/>
        <end position="173"/>
    </location>
</feature>
<keyword evidence="5 8" id="KW-1133">Transmembrane helix</keyword>
<feature type="transmembrane region" description="Helical" evidence="8">
    <location>
        <begin position="334"/>
        <end position="357"/>
    </location>
</feature>
<gene>
    <name evidence="11" type="ORF">K4G66_32465</name>
</gene>
<keyword evidence="4 8" id="KW-0812">Transmembrane</keyword>
<feature type="transmembrane region" description="Helical" evidence="8">
    <location>
        <begin position="271"/>
        <end position="289"/>
    </location>
</feature>
<feature type="domain" description="Cation/H+ exchanger transmembrane" evidence="10">
    <location>
        <begin position="22"/>
        <end position="382"/>
    </location>
</feature>
<evidence type="ECO:0000259" key="10">
    <source>
        <dbReference type="Pfam" id="PF00999"/>
    </source>
</evidence>
<dbReference type="Pfam" id="PF00999">
    <property type="entry name" value="Na_H_Exchanger"/>
    <property type="match status" value="1"/>
</dbReference>
<keyword evidence="7 8" id="KW-0472">Membrane</keyword>
<feature type="transmembrane region" description="Helical" evidence="8">
    <location>
        <begin position="14"/>
        <end position="31"/>
    </location>
</feature>
<evidence type="ECO:0000256" key="7">
    <source>
        <dbReference type="ARBA" id="ARBA00023136"/>
    </source>
</evidence>
<evidence type="ECO:0000256" key="8">
    <source>
        <dbReference type="SAM" id="Phobius"/>
    </source>
</evidence>
<dbReference type="EMBL" id="CP120682">
    <property type="protein sequence ID" value="WKN37085.1"/>
    <property type="molecule type" value="Genomic_DNA"/>
</dbReference>
<evidence type="ECO:0000256" key="2">
    <source>
        <dbReference type="ARBA" id="ARBA00022448"/>
    </source>
</evidence>
<keyword evidence="2" id="KW-0813">Transport</keyword>
<feature type="transmembrane region" description="Helical" evidence="8">
    <location>
        <begin position="363"/>
        <end position="382"/>
    </location>
</feature>
<organism evidence="11">
    <name type="scientific">Roseihalotalea indica</name>
    <dbReference type="NCBI Taxonomy" id="2867963"/>
    <lineage>
        <taxon>Bacteria</taxon>
        <taxon>Pseudomonadati</taxon>
        <taxon>Bacteroidota</taxon>
        <taxon>Cytophagia</taxon>
        <taxon>Cytophagales</taxon>
        <taxon>Catalimonadaceae</taxon>
        <taxon>Roseihalotalea</taxon>
    </lineage>
</organism>
<protein>
    <submittedName>
        <fullName evidence="11">Cation:proton antiporter</fullName>
    </submittedName>
</protein>
<dbReference type="InterPro" id="IPR038770">
    <property type="entry name" value="Na+/solute_symporter_sf"/>
</dbReference>
<dbReference type="GO" id="GO:0016020">
    <property type="term" value="C:membrane"/>
    <property type="evidence" value="ECO:0007669"/>
    <property type="project" value="UniProtKB-SubCell"/>
</dbReference>
<evidence type="ECO:0000259" key="9">
    <source>
        <dbReference type="Pfam" id="PF00582"/>
    </source>
</evidence>
<dbReference type="Gene3D" id="3.40.50.620">
    <property type="entry name" value="HUPs"/>
    <property type="match status" value="1"/>
</dbReference>
<feature type="domain" description="UspA" evidence="9">
    <location>
        <begin position="406"/>
        <end position="532"/>
    </location>
</feature>
<feature type="transmembrane region" description="Helical" evidence="8">
    <location>
        <begin position="301"/>
        <end position="322"/>
    </location>
</feature>
<accession>A0AA49GLJ5</accession>
<feature type="transmembrane region" description="Helical" evidence="8">
    <location>
        <begin position="220"/>
        <end position="236"/>
    </location>
</feature>
<evidence type="ECO:0000256" key="5">
    <source>
        <dbReference type="ARBA" id="ARBA00022989"/>
    </source>
</evidence>
<evidence type="ECO:0000256" key="6">
    <source>
        <dbReference type="ARBA" id="ARBA00023065"/>
    </source>
</evidence>
<dbReference type="PANTHER" id="PTHR43562:SF4">
    <property type="entry name" value="NA(+)_H(+) ANTIPORTER NHAS5"/>
    <property type="match status" value="1"/>
</dbReference>
<evidence type="ECO:0000256" key="3">
    <source>
        <dbReference type="ARBA" id="ARBA00022449"/>
    </source>
</evidence>
<feature type="transmembrane region" description="Helical" evidence="8">
    <location>
        <begin position="185"/>
        <end position="204"/>
    </location>
</feature>